<protein>
    <recommendedName>
        <fullName evidence="4">DUF4760 domain-containing protein</fullName>
    </recommendedName>
</protein>
<dbReference type="EMBL" id="LT906465">
    <property type="protein sequence ID" value="SNV32612.1"/>
    <property type="molecule type" value="Genomic_DNA"/>
</dbReference>
<keyword evidence="1" id="KW-0472">Membrane</keyword>
<dbReference type="Pfam" id="PF25589">
    <property type="entry name" value="DUF7935"/>
    <property type="match status" value="1"/>
</dbReference>
<dbReference type="InterPro" id="IPR057695">
    <property type="entry name" value="DUF7935"/>
</dbReference>
<keyword evidence="1" id="KW-1133">Transmembrane helix</keyword>
<proteinExistence type="predicted"/>
<dbReference type="RefSeq" id="WP_095069455.1">
    <property type="nucleotide sequence ID" value="NZ_LT906465.1"/>
</dbReference>
<evidence type="ECO:0000256" key="1">
    <source>
        <dbReference type="SAM" id="Phobius"/>
    </source>
</evidence>
<keyword evidence="3" id="KW-1185">Reference proteome</keyword>
<evidence type="ECO:0000313" key="2">
    <source>
        <dbReference type="EMBL" id="SNV32612.1"/>
    </source>
</evidence>
<dbReference type="AlphaFoldDB" id="A0A239WDX8"/>
<dbReference type="Proteomes" id="UP000215196">
    <property type="component" value="Chromosome 1"/>
</dbReference>
<accession>A0A239WDX8</accession>
<keyword evidence="1" id="KW-0812">Transmembrane</keyword>
<gene>
    <name evidence="2" type="ORF">SAMEA4412677_00154</name>
</gene>
<feature type="transmembrane region" description="Helical" evidence="1">
    <location>
        <begin position="6"/>
        <end position="27"/>
    </location>
</feature>
<sequence>MDFSQYLPYAAAFIIAIPFLVLCRQFVYSYIALKEKELQLLSVKSGGENRLQAYERMTLFLERMKPANLVNKFDKNLKPHEFIFLTEKSISEEYDYNSSQQLYISKLSWQNITAAKNNIIQLAHKTYENLSSDSNLEEFKTVFLMNYVNGDDYVSQALENLRREYLILSK</sequence>
<dbReference type="KEGG" id="ctak:4412677_00154"/>
<evidence type="ECO:0008006" key="4">
    <source>
        <dbReference type="Google" id="ProtNLM"/>
    </source>
</evidence>
<reference evidence="2 3" key="1">
    <citation type="submission" date="2017-06" db="EMBL/GenBank/DDBJ databases">
        <authorList>
            <consortium name="Pathogen Informatics"/>
        </authorList>
    </citation>
    <scope>NUCLEOTIDE SEQUENCE [LARGE SCALE GENOMIC DNA]</scope>
    <source>
        <strain evidence="2 3">NCTC13490</strain>
    </source>
</reference>
<evidence type="ECO:0000313" key="3">
    <source>
        <dbReference type="Proteomes" id="UP000215196"/>
    </source>
</evidence>
<name>A0A239WDX8_9FLAO</name>
<organism evidence="2 3">
    <name type="scientific">Chryseobacterium taklimakanense</name>
    <dbReference type="NCBI Taxonomy" id="536441"/>
    <lineage>
        <taxon>Bacteria</taxon>
        <taxon>Pseudomonadati</taxon>
        <taxon>Bacteroidota</taxon>
        <taxon>Flavobacteriia</taxon>
        <taxon>Flavobacteriales</taxon>
        <taxon>Weeksellaceae</taxon>
        <taxon>Chryseobacterium group</taxon>
        <taxon>Chryseobacterium</taxon>
    </lineage>
</organism>